<feature type="region of interest" description="Disordered" evidence="8">
    <location>
        <begin position="412"/>
        <end position="433"/>
    </location>
</feature>
<keyword evidence="6 9" id="KW-0472">Membrane</keyword>
<evidence type="ECO:0000256" key="1">
    <source>
        <dbReference type="ARBA" id="ARBA00004651"/>
    </source>
</evidence>
<gene>
    <name evidence="10" type="ORF">Ade02nite_76270</name>
</gene>
<evidence type="ECO:0000313" key="10">
    <source>
        <dbReference type="EMBL" id="GID78986.1"/>
    </source>
</evidence>
<evidence type="ECO:0000256" key="7">
    <source>
        <dbReference type="ARBA" id="ARBA00024033"/>
    </source>
</evidence>
<dbReference type="Pfam" id="PF09594">
    <property type="entry name" value="GT87"/>
    <property type="match status" value="2"/>
</dbReference>
<evidence type="ECO:0000256" key="8">
    <source>
        <dbReference type="SAM" id="MobiDB-lite"/>
    </source>
</evidence>
<keyword evidence="4 9" id="KW-0812">Transmembrane</keyword>
<feature type="region of interest" description="Disordered" evidence="8">
    <location>
        <begin position="156"/>
        <end position="180"/>
    </location>
</feature>
<feature type="transmembrane region" description="Helical" evidence="9">
    <location>
        <begin position="375"/>
        <end position="402"/>
    </location>
</feature>
<comment type="caution">
    <text evidence="10">The sequence shown here is derived from an EMBL/GenBank/DDBJ whole genome shotgun (WGS) entry which is preliminary data.</text>
</comment>
<evidence type="ECO:0000313" key="11">
    <source>
        <dbReference type="Proteomes" id="UP000609879"/>
    </source>
</evidence>
<dbReference type="EMBL" id="BOMI01000156">
    <property type="protein sequence ID" value="GID78986.1"/>
    <property type="molecule type" value="Genomic_DNA"/>
</dbReference>
<feature type="transmembrane region" description="Helical" evidence="9">
    <location>
        <begin position="290"/>
        <end position="306"/>
    </location>
</feature>
<feature type="transmembrane region" description="Helical" evidence="9">
    <location>
        <begin position="43"/>
        <end position="63"/>
    </location>
</feature>
<keyword evidence="11" id="KW-1185">Reference proteome</keyword>
<reference evidence="10 11" key="1">
    <citation type="submission" date="2021-01" db="EMBL/GenBank/DDBJ databases">
        <title>Whole genome shotgun sequence of Actinoplanes deccanensis NBRC 13994.</title>
        <authorList>
            <person name="Komaki H."/>
            <person name="Tamura T."/>
        </authorList>
    </citation>
    <scope>NUCLEOTIDE SEQUENCE [LARGE SCALE GENOMIC DNA]</scope>
    <source>
        <strain evidence="10 11">NBRC 13994</strain>
    </source>
</reference>
<sequence>MSAVVVILGVFVAVGAFLELYGVSTLAADRTAITAWLSGDDLYAYGTSLPPAAAILLAPLAAVPLPVASWTLALAGVAALVLALTALAGPVARRYGRPRRPVVLVAVVLALTLEPVRASLGLGHLDLIAFALIAADLVALRRASWSRTRAAWWPGTPEGNRRTARWPDTPEGNRRTAWWPGAAEGSRPRRIWNTGAWAGAGIGVASALSPGSLLFVAHLALTRQWRAALTALTTVTALVTGALLIAPRATADWFGSVLPGIDRGGPLDAPDNQSLAGVLARLYDSASTPVLVWLSFAVLLLAVGLIRARSAHAEGDEIAAFTLVGLAGAAVAPVSTANDLLWTLPAILILVDAAARRRAHPRLPRPRRFTGLEPLVAAAAAGVVLAAPVVANSYAITVIVLLNALPWRPAPPARPRPAAPTRRVPAIPGPRGS</sequence>
<feature type="transmembrane region" description="Helical" evidence="9">
    <location>
        <begin position="228"/>
        <end position="246"/>
    </location>
</feature>
<evidence type="ECO:0008006" key="12">
    <source>
        <dbReference type="Google" id="ProtNLM"/>
    </source>
</evidence>
<name>A0ABQ3YG76_9ACTN</name>
<dbReference type="InterPro" id="IPR018584">
    <property type="entry name" value="GT87"/>
</dbReference>
<comment type="similarity">
    <text evidence="7">Belongs to the glycosyltransferase 87 family.</text>
</comment>
<comment type="subcellular location">
    <subcellularLocation>
        <location evidence="1">Cell membrane</location>
        <topology evidence="1">Multi-pass membrane protein</topology>
    </subcellularLocation>
</comment>
<organism evidence="10 11">
    <name type="scientific">Paractinoplanes deccanensis</name>
    <dbReference type="NCBI Taxonomy" id="113561"/>
    <lineage>
        <taxon>Bacteria</taxon>
        <taxon>Bacillati</taxon>
        <taxon>Actinomycetota</taxon>
        <taxon>Actinomycetes</taxon>
        <taxon>Micromonosporales</taxon>
        <taxon>Micromonosporaceae</taxon>
        <taxon>Paractinoplanes</taxon>
    </lineage>
</organism>
<feature type="transmembrane region" description="Helical" evidence="9">
    <location>
        <begin position="70"/>
        <end position="89"/>
    </location>
</feature>
<evidence type="ECO:0000256" key="5">
    <source>
        <dbReference type="ARBA" id="ARBA00022989"/>
    </source>
</evidence>
<keyword evidence="3" id="KW-0808">Transferase</keyword>
<proteinExistence type="inferred from homology"/>
<keyword evidence="5 9" id="KW-1133">Transmembrane helix</keyword>
<evidence type="ECO:0000256" key="4">
    <source>
        <dbReference type="ARBA" id="ARBA00022692"/>
    </source>
</evidence>
<dbReference type="Proteomes" id="UP000609879">
    <property type="component" value="Unassembled WGS sequence"/>
</dbReference>
<evidence type="ECO:0000256" key="3">
    <source>
        <dbReference type="ARBA" id="ARBA00022679"/>
    </source>
</evidence>
<evidence type="ECO:0000256" key="9">
    <source>
        <dbReference type="SAM" id="Phobius"/>
    </source>
</evidence>
<keyword evidence="2" id="KW-1003">Cell membrane</keyword>
<evidence type="ECO:0000256" key="6">
    <source>
        <dbReference type="ARBA" id="ARBA00023136"/>
    </source>
</evidence>
<feature type="transmembrane region" description="Helical" evidence="9">
    <location>
        <begin position="196"/>
        <end position="221"/>
    </location>
</feature>
<evidence type="ECO:0000256" key="2">
    <source>
        <dbReference type="ARBA" id="ARBA00022475"/>
    </source>
</evidence>
<protein>
    <recommendedName>
        <fullName evidence="12">Alpha-1,2-mannosyltransferase</fullName>
    </recommendedName>
</protein>
<dbReference type="RefSeq" id="WP_203774562.1">
    <property type="nucleotide sequence ID" value="NZ_BAAABO010000003.1"/>
</dbReference>
<accession>A0ABQ3YG76</accession>